<comment type="caution">
    <text evidence="5">The sequence shown here is derived from an EMBL/GenBank/DDBJ whole genome shotgun (WGS) entry which is preliminary data.</text>
</comment>
<dbReference type="InterPro" id="IPR001533">
    <property type="entry name" value="Pterin_deHydtase"/>
</dbReference>
<reference evidence="5 6" key="1">
    <citation type="journal article" date="2015" name="Genome Biol. Evol.">
        <title>Comparative Genomics of a Bacterivorous Green Alga Reveals Evolutionary Causalities and Consequences of Phago-Mixotrophic Mode of Nutrition.</title>
        <authorList>
            <person name="Burns J.A."/>
            <person name="Paasch A."/>
            <person name="Narechania A."/>
            <person name="Kim E."/>
        </authorList>
    </citation>
    <scope>NUCLEOTIDE SEQUENCE [LARGE SCALE GENOMIC DNA]</scope>
    <source>
        <strain evidence="5 6">PLY_AMNH</strain>
    </source>
</reference>
<dbReference type="AlphaFoldDB" id="A0AAE0BNZ5"/>
<sequence length="321" mass="35196">MMSASNFQRSSVKLGQGAAPTLRAPLQAKIRISAPACSKRFSRASFKVLAGAEGPDFQRDIMGDFGARDPTAGELESNFADTVVGNFDTEHILRMPQEVGKKLYSLVEKDCTPERGASVADMTDCLVWQKTVWNWKIVEVDGANRIRCETTVKDFAAGLELFSRVGELAEAQGHHPDLHLTRWNKLSMELWSHSAGGLTENDFIMAAKIDAIEKADLLPKPKPKKQSELSLGGKDQYFEAAKDSEKLSKIVVVLKNEFSSSAGLDLSWFGFDDLTKAAISKVNVLLYDTLAYIVKTDSAAEQFLLGTDSVSDNDGRRARAA</sequence>
<comment type="catalytic activity">
    <reaction evidence="1">
        <text>(4aS,6R)-4a-hydroxy-L-erythro-5,6,7,8-tetrahydrobiopterin = (6R)-L-erythro-6,7-dihydrobiopterin + H2O</text>
        <dbReference type="Rhea" id="RHEA:11920"/>
        <dbReference type="ChEBI" id="CHEBI:15377"/>
        <dbReference type="ChEBI" id="CHEBI:15642"/>
        <dbReference type="ChEBI" id="CHEBI:43120"/>
        <dbReference type="EC" id="4.2.1.96"/>
    </reaction>
</comment>
<accession>A0AAE0BNZ5</accession>
<dbReference type="Pfam" id="PF01329">
    <property type="entry name" value="Pterin_4a"/>
    <property type="match status" value="1"/>
</dbReference>
<keyword evidence="4" id="KW-0456">Lyase</keyword>
<evidence type="ECO:0000256" key="2">
    <source>
        <dbReference type="ARBA" id="ARBA00006472"/>
    </source>
</evidence>
<keyword evidence="6" id="KW-1185">Reference proteome</keyword>
<comment type="similarity">
    <text evidence="2">Belongs to the pterin-4-alpha-carbinolamine dehydratase family.</text>
</comment>
<evidence type="ECO:0000313" key="6">
    <source>
        <dbReference type="Proteomes" id="UP001190700"/>
    </source>
</evidence>
<evidence type="ECO:0000256" key="1">
    <source>
        <dbReference type="ARBA" id="ARBA00001554"/>
    </source>
</evidence>
<proteinExistence type="inferred from homology"/>
<protein>
    <recommendedName>
        <fullName evidence="3">4a-hydroxytetrahydrobiopterin dehydratase</fullName>
        <ecNumber evidence="3">4.2.1.96</ecNumber>
    </recommendedName>
</protein>
<dbReference type="InterPro" id="IPR036428">
    <property type="entry name" value="PCD_sf"/>
</dbReference>
<dbReference type="Proteomes" id="UP001190700">
    <property type="component" value="Unassembled WGS sequence"/>
</dbReference>
<dbReference type="PANTHER" id="PTHR12599:SF8">
    <property type="entry name" value="PTERIN-4-ALPHA-CARBINOLAMINE DEHYDRATASE, CHLOROPLASTIC-RELATED"/>
    <property type="match status" value="1"/>
</dbReference>
<evidence type="ECO:0000313" key="5">
    <source>
        <dbReference type="EMBL" id="KAK3240047.1"/>
    </source>
</evidence>
<organism evidence="5 6">
    <name type="scientific">Cymbomonas tetramitiformis</name>
    <dbReference type="NCBI Taxonomy" id="36881"/>
    <lineage>
        <taxon>Eukaryota</taxon>
        <taxon>Viridiplantae</taxon>
        <taxon>Chlorophyta</taxon>
        <taxon>Pyramimonadophyceae</taxon>
        <taxon>Pyramimonadales</taxon>
        <taxon>Pyramimonadaceae</taxon>
        <taxon>Cymbomonas</taxon>
    </lineage>
</organism>
<dbReference type="EC" id="4.2.1.96" evidence="3"/>
<dbReference type="GO" id="GO:0008124">
    <property type="term" value="F:4-alpha-hydroxytetrahydrobiopterin dehydratase activity"/>
    <property type="evidence" value="ECO:0007669"/>
    <property type="project" value="UniProtKB-EC"/>
</dbReference>
<dbReference type="PANTHER" id="PTHR12599">
    <property type="entry name" value="PTERIN-4-ALPHA-CARBINOLAMINE DEHYDRATASE"/>
    <property type="match status" value="1"/>
</dbReference>
<dbReference type="SUPFAM" id="SSF55248">
    <property type="entry name" value="PCD-like"/>
    <property type="match status" value="1"/>
</dbReference>
<evidence type="ECO:0000256" key="4">
    <source>
        <dbReference type="ARBA" id="ARBA00023239"/>
    </source>
</evidence>
<name>A0AAE0BNZ5_9CHLO</name>
<dbReference type="EMBL" id="LGRX02033750">
    <property type="protein sequence ID" value="KAK3240047.1"/>
    <property type="molecule type" value="Genomic_DNA"/>
</dbReference>
<dbReference type="GO" id="GO:0006729">
    <property type="term" value="P:tetrahydrobiopterin biosynthetic process"/>
    <property type="evidence" value="ECO:0007669"/>
    <property type="project" value="InterPro"/>
</dbReference>
<gene>
    <name evidence="5" type="ORF">CYMTET_50071</name>
</gene>
<dbReference type="CDD" id="cd00913">
    <property type="entry name" value="PCD_DCoH_subfamily_a"/>
    <property type="match status" value="1"/>
</dbReference>
<dbReference type="Gene3D" id="3.30.1360.20">
    <property type="entry name" value="Transcriptional coactivator/pterin dehydratase"/>
    <property type="match status" value="1"/>
</dbReference>
<evidence type="ECO:0000256" key="3">
    <source>
        <dbReference type="ARBA" id="ARBA00013252"/>
    </source>
</evidence>